<protein>
    <submittedName>
        <fullName evidence="2">Uncharacterized protein</fullName>
    </submittedName>
</protein>
<dbReference type="EMBL" id="CABITT030000003">
    <property type="protein sequence ID" value="VVA99057.1"/>
    <property type="molecule type" value="Genomic_DNA"/>
</dbReference>
<keyword evidence="3" id="KW-1185">Reference proteome</keyword>
<reference evidence="2" key="1">
    <citation type="submission" date="2019-07" db="EMBL/GenBank/DDBJ databases">
        <authorList>
            <person name="Dittberner H."/>
        </authorList>
    </citation>
    <scope>NUCLEOTIDE SEQUENCE [LARGE SCALE GENOMIC DNA]</scope>
</reference>
<proteinExistence type="predicted"/>
<evidence type="ECO:0000313" key="3">
    <source>
        <dbReference type="Proteomes" id="UP000489600"/>
    </source>
</evidence>
<evidence type="ECO:0000313" key="2">
    <source>
        <dbReference type="EMBL" id="VVA99057.1"/>
    </source>
</evidence>
<sequence>MENVNAITTRSGKVLNPAALQGKSSELAIDLEETDDPEPENVRESANEDMPKESLPAQISDEVAEEILVDDLLEIALT</sequence>
<feature type="region of interest" description="Disordered" evidence="1">
    <location>
        <begin position="17"/>
        <end position="58"/>
    </location>
</feature>
<feature type="compositionally biased region" description="Acidic residues" evidence="1">
    <location>
        <begin position="29"/>
        <end position="39"/>
    </location>
</feature>
<comment type="caution">
    <text evidence="2">The sequence shown here is derived from an EMBL/GenBank/DDBJ whole genome shotgun (WGS) entry which is preliminary data.</text>
</comment>
<dbReference type="AlphaFoldDB" id="A0A565BBQ0"/>
<feature type="compositionally biased region" description="Basic and acidic residues" evidence="1">
    <location>
        <begin position="40"/>
        <end position="52"/>
    </location>
</feature>
<dbReference type="Proteomes" id="UP000489600">
    <property type="component" value="Unassembled WGS sequence"/>
</dbReference>
<gene>
    <name evidence="2" type="ORF">ANE_LOCUS9502</name>
</gene>
<accession>A0A565BBQ0</accession>
<name>A0A565BBQ0_9BRAS</name>
<evidence type="ECO:0000256" key="1">
    <source>
        <dbReference type="SAM" id="MobiDB-lite"/>
    </source>
</evidence>
<organism evidence="2 3">
    <name type="scientific">Arabis nemorensis</name>
    <dbReference type="NCBI Taxonomy" id="586526"/>
    <lineage>
        <taxon>Eukaryota</taxon>
        <taxon>Viridiplantae</taxon>
        <taxon>Streptophyta</taxon>
        <taxon>Embryophyta</taxon>
        <taxon>Tracheophyta</taxon>
        <taxon>Spermatophyta</taxon>
        <taxon>Magnoliopsida</taxon>
        <taxon>eudicotyledons</taxon>
        <taxon>Gunneridae</taxon>
        <taxon>Pentapetalae</taxon>
        <taxon>rosids</taxon>
        <taxon>malvids</taxon>
        <taxon>Brassicales</taxon>
        <taxon>Brassicaceae</taxon>
        <taxon>Arabideae</taxon>
        <taxon>Arabis</taxon>
    </lineage>
</organism>